<proteinExistence type="predicted"/>
<comment type="caution">
    <text evidence="1">The sequence shown here is derived from an EMBL/GenBank/DDBJ whole genome shotgun (WGS) entry which is preliminary data.</text>
</comment>
<dbReference type="AlphaFoldDB" id="A0A7Z7FMN5"/>
<dbReference type="Gene3D" id="3.40.50.300">
    <property type="entry name" value="P-loop containing nucleotide triphosphate hydrolases"/>
    <property type="match status" value="1"/>
</dbReference>
<reference evidence="1" key="1">
    <citation type="submission" date="2016-10" db="EMBL/GenBank/DDBJ databases">
        <authorList>
            <person name="Varghese N."/>
            <person name="Submissions S."/>
        </authorList>
    </citation>
    <scope>NUCLEOTIDE SEQUENCE [LARGE SCALE GENOMIC DNA]</scope>
    <source>
        <strain evidence="1">YR281</strain>
    </source>
</reference>
<name>A0A7Z7FMN5_9BURK</name>
<dbReference type="SUPFAM" id="SSF52540">
    <property type="entry name" value="P-loop containing nucleoside triphosphate hydrolases"/>
    <property type="match status" value="1"/>
</dbReference>
<evidence type="ECO:0000313" key="1">
    <source>
        <dbReference type="EMBL" id="SDJ29404.1"/>
    </source>
</evidence>
<keyword evidence="2" id="KW-1185">Reference proteome</keyword>
<protein>
    <submittedName>
        <fullName evidence="1">Protein ImuA</fullName>
    </submittedName>
</protein>
<accession>A0A7Z7FMN5</accession>
<gene>
    <name evidence="1" type="ORF">SAMN04487926_14151</name>
</gene>
<organism evidence="1 2">
    <name type="scientific">Paraburkholderia steynii</name>
    <dbReference type="NCBI Taxonomy" id="1245441"/>
    <lineage>
        <taxon>Bacteria</taxon>
        <taxon>Pseudomonadati</taxon>
        <taxon>Pseudomonadota</taxon>
        <taxon>Betaproteobacteria</taxon>
        <taxon>Burkholderiales</taxon>
        <taxon>Burkholderiaceae</taxon>
        <taxon>Paraburkholderia</taxon>
    </lineage>
</organism>
<dbReference type="InterPro" id="IPR027417">
    <property type="entry name" value="P-loop_NTPase"/>
</dbReference>
<sequence length="120" mass="12853">MQADYAPILESIHPSLWRALQFARERQVTVDTGYPALSHELSGGGWPIGALVEVLPQGPGSGENLPLAPALASLREPIVLVEPPCDPGVQGLAYSGIPSGRMLLLHAKRSNDKLWPEIPT</sequence>
<evidence type="ECO:0000313" key="2">
    <source>
        <dbReference type="Proteomes" id="UP000198900"/>
    </source>
</evidence>
<dbReference type="Proteomes" id="UP000198900">
    <property type="component" value="Unassembled WGS sequence"/>
</dbReference>
<dbReference type="EMBL" id="FNDI01000041">
    <property type="protein sequence ID" value="SDJ29404.1"/>
    <property type="molecule type" value="Genomic_DNA"/>
</dbReference>